<gene>
    <name evidence="1" type="ORF">SADUNF_Sadunf08G0104400</name>
</gene>
<proteinExistence type="predicted"/>
<reference evidence="1 2" key="1">
    <citation type="submission" date="2020-10" db="EMBL/GenBank/DDBJ databases">
        <title>Plant Genome Project.</title>
        <authorList>
            <person name="Zhang R.-G."/>
        </authorList>
    </citation>
    <scope>NUCLEOTIDE SEQUENCE [LARGE SCALE GENOMIC DNA]</scope>
    <source>
        <strain evidence="1">FAFU-HL-1</strain>
        <tissue evidence="1">Leaf</tissue>
    </source>
</reference>
<keyword evidence="2" id="KW-1185">Reference proteome</keyword>
<protein>
    <submittedName>
        <fullName evidence="1">Uncharacterized protein</fullName>
    </submittedName>
</protein>
<accession>A0A835N1E4</accession>
<organism evidence="1 2">
    <name type="scientific">Salix dunnii</name>
    <dbReference type="NCBI Taxonomy" id="1413687"/>
    <lineage>
        <taxon>Eukaryota</taxon>
        <taxon>Viridiplantae</taxon>
        <taxon>Streptophyta</taxon>
        <taxon>Embryophyta</taxon>
        <taxon>Tracheophyta</taxon>
        <taxon>Spermatophyta</taxon>
        <taxon>Magnoliopsida</taxon>
        <taxon>eudicotyledons</taxon>
        <taxon>Gunneridae</taxon>
        <taxon>Pentapetalae</taxon>
        <taxon>rosids</taxon>
        <taxon>fabids</taxon>
        <taxon>Malpighiales</taxon>
        <taxon>Salicaceae</taxon>
        <taxon>Saliceae</taxon>
        <taxon>Salix</taxon>
    </lineage>
</organism>
<evidence type="ECO:0000313" key="1">
    <source>
        <dbReference type="EMBL" id="KAF9677408.1"/>
    </source>
</evidence>
<comment type="caution">
    <text evidence="1">The sequence shown here is derived from an EMBL/GenBank/DDBJ whole genome shotgun (WGS) entry which is preliminary data.</text>
</comment>
<dbReference type="EMBL" id="JADGMS010000008">
    <property type="protein sequence ID" value="KAF9677408.1"/>
    <property type="molecule type" value="Genomic_DNA"/>
</dbReference>
<evidence type="ECO:0000313" key="2">
    <source>
        <dbReference type="Proteomes" id="UP000657918"/>
    </source>
</evidence>
<name>A0A835N1E4_9ROSI</name>
<dbReference type="AlphaFoldDB" id="A0A835N1E4"/>
<sequence>MSANYCKKSLVLALRLCSIRLLLNLFFEASKKLSKAVALALSYARAIKVKRSSEGIYENGEKVGLMIEWSDVNRLLDTLWLVQVEADRVSTTVMYAIARRLRSREKPLEAY</sequence>
<dbReference type="Proteomes" id="UP000657918">
    <property type="component" value="Chromosome 8"/>
</dbReference>